<proteinExistence type="predicted"/>
<sequence length="69" mass="8370">MLEIICVYKKIEKKQIKIHTRFEPSLQHVVLMSEFDVQKDVEEVERKGNDRGDEVRERRTILKKIKKIF</sequence>
<dbReference type="AlphaFoldDB" id="A0A419WA47"/>
<name>A0A419WA47_9BACT</name>
<evidence type="ECO:0000313" key="1">
    <source>
        <dbReference type="EMBL" id="RKD92294.1"/>
    </source>
</evidence>
<organism evidence="1 2">
    <name type="scientific">Mangrovibacterium diazotrophicum</name>
    <dbReference type="NCBI Taxonomy" id="1261403"/>
    <lineage>
        <taxon>Bacteria</taxon>
        <taxon>Pseudomonadati</taxon>
        <taxon>Bacteroidota</taxon>
        <taxon>Bacteroidia</taxon>
        <taxon>Marinilabiliales</taxon>
        <taxon>Prolixibacteraceae</taxon>
        <taxon>Mangrovibacterium</taxon>
    </lineage>
</organism>
<accession>A0A419WA47</accession>
<gene>
    <name evidence="1" type="ORF">BC643_2665</name>
</gene>
<keyword evidence="2" id="KW-1185">Reference proteome</keyword>
<dbReference type="EMBL" id="RAPN01000001">
    <property type="protein sequence ID" value="RKD92294.1"/>
    <property type="molecule type" value="Genomic_DNA"/>
</dbReference>
<reference evidence="1 2" key="1">
    <citation type="submission" date="2018-09" db="EMBL/GenBank/DDBJ databases">
        <title>Genomic Encyclopedia of Archaeal and Bacterial Type Strains, Phase II (KMG-II): from individual species to whole genera.</title>
        <authorList>
            <person name="Goeker M."/>
        </authorList>
    </citation>
    <scope>NUCLEOTIDE SEQUENCE [LARGE SCALE GENOMIC DNA]</scope>
    <source>
        <strain evidence="1 2">DSM 27148</strain>
    </source>
</reference>
<evidence type="ECO:0000313" key="2">
    <source>
        <dbReference type="Proteomes" id="UP000283387"/>
    </source>
</evidence>
<protein>
    <submittedName>
        <fullName evidence="1">Uncharacterized protein</fullName>
    </submittedName>
</protein>
<comment type="caution">
    <text evidence="1">The sequence shown here is derived from an EMBL/GenBank/DDBJ whole genome shotgun (WGS) entry which is preliminary data.</text>
</comment>
<dbReference type="Proteomes" id="UP000283387">
    <property type="component" value="Unassembled WGS sequence"/>
</dbReference>